<gene>
    <name evidence="1" type="ORF">SPARVUS_LOCUS7247117</name>
</gene>
<dbReference type="EMBL" id="CATNWA010014403">
    <property type="protein sequence ID" value="CAI9571427.1"/>
    <property type="molecule type" value="Genomic_DNA"/>
</dbReference>
<sequence length="55" mass="6588">MLGTRLNHGRRVLRRQADRFGYWQDGTGWKEFSLFSGFSYWSTVSKRRSVNEWSS</sequence>
<evidence type="ECO:0000313" key="2">
    <source>
        <dbReference type="Proteomes" id="UP001162483"/>
    </source>
</evidence>
<reference evidence="1" key="1">
    <citation type="submission" date="2023-05" db="EMBL/GenBank/DDBJ databases">
        <authorList>
            <person name="Stuckert A."/>
        </authorList>
    </citation>
    <scope>NUCLEOTIDE SEQUENCE</scope>
</reference>
<name>A0ABN9DJS4_9NEOB</name>
<comment type="caution">
    <text evidence="1">The sequence shown here is derived from an EMBL/GenBank/DDBJ whole genome shotgun (WGS) entry which is preliminary data.</text>
</comment>
<keyword evidence="2" id="KW-1185">Reference proteome</keyword>
<proteinExistence type="predicted"/>
<organism evidence="1 2">
    <name type="scientific">Staurois parvus</name>
    <dbReference type="NCBI Taxonomy" id="386267"/>
    <lineage>
        <taxon>Eukaryota</taxon>
        <taxon>Metazoa</taxon>
        <taxon>Chordata</taxon>
        <taxon>Craniata</taxon>
        <taxon>Vertebrata</taxon>
        <taxon>Euteleostomi</taxon>
        <taxon>Amphibia</taxon>
        <taxon>Batrachia</taxon>
        <taxon>Anura</taxon>
        <taxon>Neobatrachia</taxon>
        <taxon>Ranoidea</taxon>
        <taxon>Ranidae</taxon>
        <taxon>Staurois</taxon>
    </lineage>
</organism>
<accession>A0ABN9DJS4</accession>
<dbReference type="Proteomes" id="UP001162483">
    <property type="component" value="Unassembled WGS sequence"/>
</dbReference>
<protein>
    <submittedName>
        <fullName evidence="1">Uncharacterized protein</fullName>
    </submittedName>
</protein>
<evidence type="ECO:0000313" key="1">
    <source>
        <dbReference type="EMBL" id="CAI9571427.1"/>
    </source>
</evidence>